<dbReference type="GO" id="GO:0016137">
    <property type="term" value="P:glycoside metabolic process"/>
    <property type="evidence" value="ECO:0007669"/>
    <property type="project" value="UniProtKB-ARBA"/>
</dbReference>
<evidence type="ECO:0000313" key="2">
    <source>
        <dbReference type="EMBL" id="RKN47646.1"/>
    </source>
</evidence>
<organism evidence="2 3">
    <name type="scientific">Micromonospora endolithica</name>
    <dbReference type="NCBI Taxonomy" id="230091"/>
    <lineage>
        <taxon>Bacteria</taxon>
        <taxon>Bacillati</taxon>
        <taxon>Actinomycetota</taxon>
        <taxon>Actinomycetes</taxon>
        <taxon>Micromonosporales</taxon>
        <taxon>Micromonosporaceae</taxon>
        <taxon>Micromonospora</taxon>
    </lineage>
</organism>
<evidence type="ECO:0000256" key="1">
    <source>
        <dbReference type="ARBA" id="ARBA00022833"/>
    </source>
</evidence>
<keyword evidence="3" id="KW-1185">Reference proteome</keyword>
<dbReference type="Pfam" id="PF02585">
    <property type="entry name" value="PIG-L"/>
    <property type="match status" value="1"/>
</dbReference>
<reference evidence="2 3" key="1">
    <citation type="journal article" date="2004" name="Syst. Appl. Microbiol.">
        <title>Cryptoendolithic actinomycetes from antarctic sandstone rock samples: Micromonospora endolithica sp. nov. and two isolates related to Micromonospora coerulea Jensen 1932.</title>
        <authorList>
            <person name="Hirsch P."/>
            <person name="Mevs U."/>
            <person name="Kroppenstedt R.M."/>
            <person name="Schumann P."/>
            <person name="Stackebrandt E."/>
        </authorList>
    </citation>
    <scope>NUCLEOTIDE SEQUENCE [LARGE SCALE GENOMIC DNA]</scope>
    <source>
        <strain evidence="2 3">JCM 12677</strain>
    </source>
</reference>
<evidence type="ECO:0000313" key="3">
    <source>
        <dbReference type="Proteomes" id="UP000281726"/>
    </source>
</evidence>
<dbReference type="AlphaFoldDB" id="A0A3A9ZK04"/>
<accession>A0A3A9ZK04</accession>
<dbReference type="SUPFAM" id="SSF102588">
    <property type="entry name" value="LmbE-like"/>
    <property type="match status" value="1"/>
</dbReference>
<dbReference type="EMBL" id="RBAK01000004">
    <property type="protein sequence ID" value="RKN47646.1"/>
    <property type="molecule type" value="Genomic_DNA"/>
</dbReference>
<sequence>MSARSEPGLAVAVSPHLDDAVFSVGGTLAALVTAGWTVRVVTCFTASVPDPSPFALACQLDKGFPADVDYMALRRAEDDTACALLGVEPVHLPLPEAPHRGYPDPAALFAGVRADDRAAAALAPALRPQLADADVVLAPQALGDHVDHRIVTETVAGLAPDSLFWRDVPYVDRQPAASPWHRVPAGVEAGVDISDQLAAKVAAAGSYHSQLDFQFGRTGVAPLLRNLAVVEAARLGLPGVVEALHGRLDRLRSIGAMPPVPDVAAGHRPDS</sequence>
<keyword evidence="1" id="KW-0862">Zinc</keyword>
<gene>
    <name evidence="2" type="ORF">D7223_12885</name>
</gene>
<dbReference type="OrthoDB" id="116799at2"/>
<name>A0A3A9ZK04_9ACTN</name>
<dbReference type="Gene3D" id="3.40.50.10320">
    <property type="entry name" value="LmbE-like"/>
    <property type="match status" value="1"/>
</dbReference>
<protein>
    <submittedName>
        <fullName evidence="2">PIG-L family deacetylase</fullName>
    </submittedName>
</protein>
<dbReference type="RefSeq" id="WP_120728538.1">
    <property type="nucleotide sequence ID" value="NZ_RBAK01000004.1"/>
</dbReference>
<comment type="caution">
    <text evidence="2">The sequence shown here is derived from an EMBL/GenBank/DDBJ whole genome shotgun (WGS) entry which is preliminary data.</text>
</comment>
<proteinExistence type="predicted"/>
<dbReference type="InterPro" id="IPR003737">
    <property type="entry name" value="GlcNAc_PI_deacetylase-related"/>
</dbReference>
<dbReference type="Proteomes" id="UP000281726">
    <property type="component" value="Unassembled WGS sequence"/>
</dbReference>
<dbReference type="InterPro" id="IPR024078">
    <property type="entry name" value="LmbE-like_dom_sf"/>
</dbReference>